<gene>
    <name evidence="2" type="ORF">PNEJI1_002269</name>
    <name evidence="3" type="ORF">PNEJI1_003578</name>
</gene>
<comment type="caution">
    <text evidence="3">The sequence shown here is derived from an EMBL/GenBank/DDBJ whole genome shotgun (WGS) entry which is preliminary data.</text>
</comment>
<evidence type="ECO:0000313" key="4">
    <source>
        <dbReference type="Proteomes" id="UP000010422"/>
    </source>
</evidence>
<dbReference type="AlphaFoldDB" id="L0PGX6"/>
<evidence type="ECO:0000256" key="1">
    <source>
        <dbReference type="SAM" id="MobiDB-lite"/>
    </source>
</evidence>
<feature type="region of interest" description="Disordered" evidence="1">
    <location>
        <begin position="21"/>
        <end position="57"/>
    </location>
</feature>
<dbReference type="VEuPathDB" id="FungiDB:PNEJI1_002269"/>
<evidence type="ECO:0000313" key="2">
    <source>
        <dbReference type="EMBL" id="CCJ28419.1"/>
    </source>
</evidence>
<dbReference type="EMBL" id="CAKM01000334">
    <property type="protein sequence ID" value="CCJ31497.1"/>
    <property type="molecule type" value="Genomic_DNA"/>
</dbReference>
<dbReference type="EMBL" id="CAKM01000070">
    <property type="protein sequence ID" value="CCJ28419.1"/>
    <property type="molecule type" value="Genomic_DNA"/>
</dbReference>
<proteinExistence type="predicted"/>
<protein>
    <submittedName>
        <fullName evidence="3">Uncharacterized protein</fullName>
    </submittedName>
</protein>
<name>L0PGX6_PNEJI</name>
<evidence type="ECO:0000313" key="3">
    <source>
        <dbReference type="EMBL" id="CCJ31497.1"/>
    </source>
</evidence>
<accession>L0PGX6</accession>
<reference evidence="3 4" key="1">
    <citation type="journal article" date="2012" name="MBio">
        <title>De novo assembly of the Pneumocystis jirovecii genome from a single bronchoalveolar lavage fluid specimen from a patient.</title>
        <authorList>
            <person name="Cisse O.H."/>
            <person name="Pagni M."/>
            <person name="Hauser P.M."/>
        </authorList>
    </citation>
    <scope>NUCLEOTIDE SEQUENCE [LARGE SCALE GENOMIC DNA]</scope>
    <source>
        <strain evidence="3 4">SE8</strain>
    </source>
</reference>
<dbReference type="VEuPathDB" id="FungiDB:PNEJI1_003578"/>
<organism evidence="4">
    <name type="scientific">Pneumocystis jirovecii</name>
    <name type="common">Human pneumocystis pneumonia agent</name>
    <dbReference type="NCBI Taxonomy" id="42068"/>
    <lineage>
        <taxon>Eukaryota</taxon>
        <taxon>Fungi</taxon>
        <taxon>Dikarya</taxon>
        <taxon>Ascomycota</taxon>
        <taxon>Taphrinomycotina</taxon>
        <taxon>Pneumocystomycetes</taxon>
        <taxon>Pneumocystaceae</taxon>
        <taxon>Pneumocystis</taxon>
    </lineage>
</organism>
<dbReference type="Proteomes" id="UP000010422">
    <property type="component" value="Unassembled WGS sequence"/>
</dbReference>
<sequence length="188" mass="21933">MEFLKNPVIIQLSPIKHLAPSDPSKKLKRVLSYEHNKKRKIKKKDSEDKHHSSSNSIVYKYDNKRSNKENIKKNTKKNKNINIEKKNILILNSETKEYNNCMKLKQNTPFSSQENNTKNIKQAYLSNSTSPISKTLALQEEFIWDTENNVSYNISSDDYSLLSLSSDYDKSSTYKKLKNSDDSWIFKS</sequence>